<name>A0AAV7VDM3_PLEWA</name>
<gene>
    <name evidence="1" type="ORF">NDU88_002834</name>
</gene>
<accession>A0AAV7VDM3</accession>
<dbReference type="EMBL" id="JANPWB010000003">
    <property type="protein sequence ID" value="KAJ1198996.1"/>
    <property type="molecule type" value="Genomic_DNA"/>
</dbReference>
<evidence type="ECO:0000313" key="2">
    <source>
        <dbReference type="Proteomes" id="UP001066276"/>
    </source>
</evidence>
<keyword evidence="2" id="KW-1185">Reference proteome</keyword>
<proteinExistence type="predicted"/>
<evidence type="ECO:0000313" key="1">
    <source>
        <dbReference type="EMBL" id="KAJ1198996.1"/>
    </source>
</evidence>
<dbReference type="AlphaFoldDB" id="A0AAV7VDM3"/>
<dbReference type="Proteomes" id="UP001066276">
    <property type="component" value="Chromosome 2_1"/>
</dbReference>
<protein>
    <submittedName>
        <fullName evidence="1">Uncharacterized protein</fullName>
    </submittedName>
</protein>
<reference evidence="1" key="1">
    <citation type="journal article" date="2022" name="bioRxiv">
        <title>Sequencing and chromosome-scale assembly of the giantPleurodeles waltlgenome.</title>
        <authorList>
            <person name="Brown T."/>
            <person name="Elewa A."/>
            <person name="Iarovenko S."/>
            <person name="Subramanian E."/>
            <person name="Araus A.J."/>
            <person name="Petzold A."/>
            <person name="Susuki M."/>
            <person name="Suzuki K.-i.T."/>
            <person name="Hayashi T."/>
            <person name="Toyoda A."/>
            <person name="Oliveira C."/>
            <person name="Osipova E."/>
            <person name="Leigh N.D."/>
            <person name="Simon A."/>
            <person name="Yun M.H."/>
        </authorList>
    </citation>
    <scope>NUCLEOTIDE SEQUENCE</scope>
    <source>
        <strain evidence="1">20211129_DDA</strain>
        <tissue evidence="1">Liver</tissue>
    </source>
</reference>
<comment type="caution">
    <text evidence="1">The sequence shown here is derived from an EMBL/GenBank/DDBJ whole genome shotgun (WGS) entry which is preliminary data.</text>
</comment>
<dbReference type="Gene3D" id="1.10.287.210">
    <property type="match status" value="1"/>
</dbReference>
<organism evidence="1 2">
    <name type="scientific">Pleurodeles waltl</name>
    <name type="common">Iberian ribbed newt</name>
    <dbReference type="NCBI Taxonomy" id="8319"/>
    <lineage>
        <taxon>Eukaryota</taxon>
        <taxon>Metazoa</taxon>
        <taxon>Chordata</taxon>
        <taxon>Craniata</taxon>
        <taxon>Vertebrata</taxon>
        <taxon>Euteleostomi</taxon>
        <taxon>Amphibia</taxon>
        <taxon>Batrachia</taxon>
        <taxon>Caudata</taxon>
        <taxon>Salamandroidea</taxon>
        <taxon>Salamandridae</taxon>
        <taxon>Pleurodelinae</taxon>
        <taxon>Pleurodeles</taxon>
    </lineage>
</organism>
<dbReference type="SUPFAM" id="SSF58069">
    <property type="entry name" value="Virus ectodomain"/>
    <property type="match status" value="1"/>
</dbReference>
<sequence length="132" mass="14771">MLAAFVPWYGPAINSRNIRRLSRLLEATIDETAGILENITVELKAVRLVSLQNRMVLDMMLAERGGRMITPPPVPPITVSNALIMREVVTQQLMDIDISDNVPQPHIVSPDPANERTNVLYTTMLPIYEPIP</sequence>